<organism evidence="1 2">
    <name type="scientific">Micromonospora cathayae</name>
    <dbReference type="NCBI Taxonomy" id="3028804"/>
    <lineage>
        <taxon>Bacteria</taxon>
        <taxon>Bacillati</taxon>
        <taxon>Actinomycetota</taxon>
        <taxon>Actinomycetes</taxon>
        <taxon>Micromonosporales</taxon>
        <taxon>Micromonosporaceae</taxon>
        <taxon>Micromonospora</taxon>
    </lineage>
</organism>
<dbReference type="EMBL" id="CP118615">
    <property type="protein sequence ID" value="WDZ83627.1"/>
    <property type="molecule type" value="Genomic_DNA"/>
</dbReference>
<proteinExistence type="predicted"/>
<name>A0ABY7ZL72_9ACTN</name>
<sequence length="291" mass="29688">MHVRSHARRAGRRTVPALGLAAIMVLTTQLAVVAPAGAALAGLTRVTSTGPSNSDWKTRQANCPTDTLLVAGGGRVNGATGQVVMDTMLPVLGATDGYSVTGREDDAPGFTGDWSITATALCAREPAGWELAESTTPWSSASKALTVFCPLGKQLLGVGLEINGGLGQVVVDEVRPSADLSQVTLTAIEDGTGYADEWQIRGKVICVSPLAGLARVAGIGVLDSNPVKSATATCPAGKLVHGVGGEIDGGAGQVRLTGLEPISDTQVRVTAAEDEDGFTGNWAPRAYAICA</sequence>
<reference evidence="1 2" key="1">
    <citation type="submission" date="2023-02" db="EMBL/GenBank/DDBJ databases">
        <authorList>
            <person name="Mo P."/>
        </authorList>
    </citation>
    <scope>NUCLEOTIDE SEQUENCE [LARGE SCALE GENOMIC DNA]</scope>
    <source>
        <strain evidence="1 2">HUAS 3</strain>
    </source>
</reference>
<accession>A0ABY7ZL72</accession>
<dbReference type="Proteomes" id="UP001219605">
    <property type="component" value="Chromosome"/>
</dbReference>
<gene>
    <name evidence="1" type="ORF">PVK37_24650</name>
</gene>
<keyword evidence="2" id="KW-1185">Reference proteome</keyword>
<evidence type="ECO:0000313" key="2">
    <source>
        <dbReference type="Proteomes" id="UP001219605"/>
    </source>
</evidence>
<evidence type="ECO:0008006" key="3">
    <source>
        <dbReference type="Google" id="ProtNLM"/>
    </source>
</evidence>
<protein>
    <recommendedName>
        <fullName evidence="3">Neocarzinostatin family protein</fullName>
    </recommendedName>
</protein>
<dbReference type="RefSeq" id="WP_275030185.1">
    <property type="nucleotide sequence ID" value="NZ_CP118615.1"/>
</dbReference>
<evidence type="ECO:0000313" key="1">
    <source>
        <dbReference type="EMBL" id="WDZ83627.1"/>
    </source>
</evidence>